<dbReference type="GO" id="GO:0016020">
    <property type="term" value="C:membrane"/>
    <property type="evidence" value="ECO:0007669"/>
    <property type="project" value="InterPro"/>
</dbReference>
<dbReference type="SUPFAM" id="SSF56784">
    <property type="entry name" value="HAD-like"/>
    <property type="match status" value="1"/>
</dbReference>
<dbReference type="AlphaFoldDB" id="A0A822GJA6"/>
<dbReference type="Gene3D" id="1.20.1110.10">
    <property type="entry name" value="Calcium-transporting ATPase, transmembrane domain"/>
    <property type="match status" value="1"/>
</dbReference>
<proteinExistence type="predicted"/>
<dbReference type="InterPro" id="IPR036412">
    <property type="entry name" value="HAD-like_sf"/>
</dbReference>
<dbReference type="GO" id="GO:0005524">
    <property type="term" value="F:ATP binding"/>
    <property type="evidence" value="ECO:0007669"/>
    <property type="project" value="InterPro"/>
</dbReference>
<dbReference type="Proteomes" id="UP000663848">
    <property type="component" value="Unassembled WGS sequence"/>
</dbReference>
<sequence>MTGDGVNDAPALKKAEIGIAMGSGTAVAKTAADMVLADDNFSSIVAAVEEGRAIYNNTKQ</sequence>
<protein>
    <submittedName>
        <fullName evidence="1">Uncharacterized protein</fullName>
    </submittedName>
</protein>
<accession>A0A822GJA6</accession>
<dbReference type="NCBIfam" id="TIGR01494">
    <property type="entry name" value="ATPase_P-type"/>
    <property type="match status" value="1"/>
</dbReference>
<dbReference type="EMBL" id="CAJOBR010099931">
    <property type="protein sequence ID" value="CAF5151618.1"/>
    <property type="molecule type" value="Genomic_DNA"/>
</dbReference>
<feature type="non-terminal residue" evidence="1">
    <location>
        <position position="60"/>
    </location>
</feature>
<evidence type="ECO:0000313" key="2">
    <source>
        <dbReference type="Proteomes" id="UP000663848"/>
    </source>
</evidence>
<dbReference type="PRINTS" id="PR00119">
    <property type="entry name" value="CATATPASE"/>
</dbReference>
<dbReference type="GO" id="GO:0016887">
    <property type="term" value="F:ATP hydrolysis activity"/>
    <property type="evidence" value="ECO:0007669"/>
    <property type="project" value="InterPro"/>
</dbReference>
<comment type="caution">
    <text evidence="1">The sequence shown here is derived from an EMBL/GenBank/DDBJ whole genome shotgun (WGS) entry which is preliminary data.</text>
</comment>
<organism evidence="1 2">
    <name type="scientific">Rotaria socialis</name>
    <dbReference type="NCBI Taxonomy" id="392032"/>
    <lineage>
        <taxon>Eukaryota</taxon>
        <taxon>Metazoa</taxon>
        <taxon>Spiralia</taxon>
        <taxon>Gnathifera</taxon>
        <taxon>Rotifera</taxon>
        <taxon>Eurotatoria</taxon>
        <taxon>Bdelloidea</taxon>
        <taxon>Philodinida</taxon>
        <taxon>Philodinidae</taxon>
        <taxon>Rotaria</taxon>
    </lineage>
</organism>
<gene>
    <name evidence="1" type="ORF">QYT958_LOCUS48609</name>
</gene>
<reference evidence="1" key="1">
    <citation type="submission" date="2021-02" db="EMBL/GenBank/DDBJ databases">
        <authorList>
            <person name="Nowell W R."/>
        </authorList>
    </citation>
    <scope>NUCLEOTIDE SEQUENCE</scope>
</reference>
<dbReference type="InterPro" id="IPR023214">
    <property type="entry name" value="HAD_sf"/>
</dbReference>
<name>A0A822GJA6_9BILA</name>
<dbReference type="PRINTS" id="PR00120">
    <property type="entry name" value="HATPASE"/>
</dbReference>
<evidence type="ECO:0000313" key="1">
    <source>
        <dbReference type="EMBL" id="CAF5151618.1"/>
    </source>
</evidence>
<dbReference type="PANTHER" id="PTHR42861">
    <property type="entry name" value="CALCIUM-TRANSPORTING ATPASE"/>
    <property type="match status" value="1"/>
</dbReference>
<dbReference type="Gene3D" id="3.40.50.1000">
    <property type="entry name" value="HAD superfamily/HAD-like"/>
    <property type="match status" value="1"/>
</dbReference>
<dbReference type="Pfam" id="PF08282">
    <property type="entry name" value="Hydrolase_3"/>
    <property type="match status" value="1"/>
</dbReference>
<dbReference type="InterPro" id="IPR001757">
    <property type="entry name" value="P_typ_ATPase"/>
</dbReference>